<comment type="similarity">
    <text evidence="1">Belongs to the AB hydrolase superfamily.</text>
</comment>
<dbReference type="EMBL" id="BAAAUV010000006">
    <property type="protein sequence ID" value="GAA3210591.1"/>
    <property type="molecule type" value="Genomic_DNA"/>
</dbReference>
<dbReference type="PANTHER" id="PTHR22946:SF9">
    <property type="entry name" value="POLYKETIDE TRANSFERASE AF380"/>
    <property type="match status" value="1"/>
</dbReference>
<feature type="signal peptide" evidence="3">
    <location>
        <begin position="1"/>
        <end position="31"/>
    </location>
</feature>
<accession>A0ABP6Q805</accession>
<evidence type="ECO:0000259" key="4">
    <source>
        <dbReference type="Pfam" id="PF02129"/>
    </source>
</evidence>
<dbReference type="PANTHER" id="PTHR22946">
    <property type="entry name" value="DIENELACTONE HYDROLASE DOMAIN-CONTAINING PROTEIN-RELATED"/>
    <property type="match status" value="1"/>
</dbReference>
<dbReference type="Proteomes" id="UP001501237">
    <property type="component" value="Unassembled WGS sequence"/>
</dbReference>
<organism evidence="5 6">
    <name type="scientific">Actinocorallia longicatena</name>
    <dbReference type="NCBI Taxonomy" id="111803"/>
    <lineage>
        <taxon>Bacteria</taxon>
        <taxon>Bacillati</taxon>
        <taxon>Actinomycetota</taxon>
        <taxon>Actinomycetes</taxon>
        <taxon>Streptosporangiales</taxon>
        <taxon>Thermomonosporaceae</taxon>
        <taxon>Actinocorallia</taxon>
    </lineage>
</organism>
<feature type="domain" description="Xaa-Pro dipeptidyl-peptidase-like" evidence="4">
    <location>
        <begin position="44"/>
        <end position="287"/>
    </location>
</feature>
<feature type="chain" id="PRO_5046688631" description="Xaa-Pro dipeptidyl-peptidase-like domain-containing protein" evidence="3">
    <location>
        <begin position="32"/>
        <end position="490"/>
    </location>
</feature>
<dbReference type="Pfam" id="PF02129">
    <property type="entry name" value="Peptidase_S15"/>
    <property type="match status" value="1"/>
</dbReference>
<evidence type="ECO:0000313" key="6">
    <source>
        <dbReference type="Proteomes" id="UP001501237"/>
    </source>
</evidence>
<dbReference type="InterPro" id="IPR000383">
    <property type="entry name" value="Xaa-Pro-like_dom"/>
</dbReference>
<evidence type="ECO:0000313" key="5">
    <source>
        <dbReference type="EMBL" id="GAA3210591.1"/>
    </source>
</evidence>
<dbReference type="InterPro" id="IPR050261">
    <property type="entry name" value="FrsA_esterase"/>
</dbReference>
<proteinExistence type="inferred from homology"/>
<comment type="caution">
    <text evidence="5">The sequence shown here is derived from an EMBL/GenBank/DDBJ whole genome shotgun (WGS) entry which is preliminary data.</text>
</comment>
<reference evidence="6" key="1">
    <citation type="journal article" date="2019" name="Int. J. Syst. Evol. Microbiol.">
        <title>The Global Catalogue of Microorganisms (GCM) 10K type strain sequencing project: providing services to taxonomists for standard genome sequencing and annotation.</title>
        <authorList>
            <consortium name="The Broad Institute Genomics Platform"/>
            <consortium name="The Broad Institute Genome Sequencing Center for Infectious Disease"/>
            <person name="Wu L."/>
            <person name="Ma J."/>
        </authorList>
    </citation>
    <scope>NUCLEOTIDE SEQUENCE [LARGE SCALE GENOMIC DNA]</scope>
    <source>
        <strain evidence="6">JCM 9377</strain>
    </source>
</reference>
<evidence type="ECO:0000256" key="2">
    <source>
        <dbReference type="ARBA" id="ARBA00022801"/>
    </source>
</evidence>
<keyword evidence="3" id="KW-0732">Signal</keyword>
<evidence type="ECO:0000256" key="3">
    <source>
        <dbReference type="SAM" id="SignalP"/>
    </source>
</evidence>
<dbReference type="RefSeq" id="WP_344827741.1">
    <property type="nucleotide sequence ID" value="NZ_BAAAUV010000006.1"/>
</dbReference>
<sequence length="490" mass="53087">MFVESSRKPLFIASLAVSTLAAVAAPVPAHAAPASRTVRVKSFDGVAIVTHFFRAPGLKKGRRQPVIMLGHGWGGRGETDRKAGQLGPLLKAGYNVVTWNARGFGSGGAASVDDPRVEGRDVRKLIDWVARQPEVKLDGRRDPRLGMAGPSYGGAIQLVAAGLDKRVDVIVPMVAFNSVETSLYRDRIFRAGWGLLLCSSGFLQGNKMDSKVRQACATGLASGTLTPDTEQWFREHGPAYLVKRIKIPTLILQGTVDTLFTLREGIANYRTVKGNHAPVKMIWFCGGHGICDDEAGPADRLTDATIAWFGRYLRRDRTVRTGAAFEYIDQHGVYRTAKSYPMRPAGSVRATGSGSLAFSREDINPYIDRKPPAQGKGGLPFPPYVMRAEVAKKAVNIPLKTPGRFAQTVGTPTLTLHYKGTSARPRTALFAQVVDRGTGRVVGNQATPLPVVLDGRDRTVTRTLEALSYTLGPGTDLELQIVPITGLFDW</sequence>
<keyword evidence="2" id="KW-0378">Hydrolase</keyword>
<name>A0ABP6Q805_9ACTN</name>
<gene>
    <name evidence="5" type="ORF">GCM10010468_28650</name>
</gene>
<dbReference type="InterPro" id="IPR029058">
    <property type="entry name" value="AB_hydrolase_fold"/>
</dbReference>
<evidence type="ECO:0000256" key="1">
    <source>
        <dbReference type="ARBA" id="ARBA00008645"/>
    </source>
</evidence>
<keyword evidence="6" id="KW-1185">Reference proteome</keyword>
<dbReference type="Gene3D" id="3.40.50.1820">
    <property type="entry name" value="alpha/beta hydrolase"/>
    <property type="match status" value="1"/>
</dbReference>
<protein>
    <recommendedName>
        <fullName evidence="4">Xaa-Pro dipeptidyl-peptidase-like domain-containing protein</fullName>
    </recommendedName>
</protein>
<dbReference type="SUPFAM" id="SSF53474">
    <property type="entry name" value="alpha/beta-Hydrolases"/>
    <property type="match status" value="1"/>
</dbReference>